<evidence type="ECO:0000313" key="3">
    <source>
        <dbReference type="Proteomes" id="UP000325577"/>
    </source>
</evidence>
<dbReference type="SUPFAM" id="SSF81383">
    <property type="entry name" value="F-box domain"/>
    <property type="match status" value="1"/>
</dbReference>
<dbReference type="Gene3D" id="1.20.1280.50">
    <property type="match status" value="1"/>
</dbReference>
<keyword evidence="3" id="KW-1185">Reference proteome</keyword>
<reference evidence="2 3" key="1">
    <citation type="submission" date="2019-09" db="EMBL/GenBank/DDBJ databases">
        <title>A chromosome-level genome assembly of the Chinese tupelo Nyssa sinensis.</title>
        <authorList>
            <person name="Yang X."/>
            <person name="Kang M."/>
            <person name="Yang Y."/>
            <person name="Xiong H."/>
            <person name="Wang M."/>
            <person name="Zhang Z."/>
            <person name="Wang Z."/>
            <person name="Wu H."/>
            <person name="Ma T."/>
            <person name="Liu J."/>
            <person name="Xi Z."/>
        </authorList>
    </citation>
    <scope>NUCLEOTIDE SEQUENCE [LARGE SCALE GENOMIC DNA]</scope>
    <source>
        <strain evidence="2">J267</strain>
        <tissue evidence="2">Leaf</tissue>
    </source>
</reference>
<dbReference type="InterPro" id="IPR013187">
    <property type="entry name" value="F-box-assoc_dom_typ3"/>
</dbReference>
<name>A0A5J5BER4_9ASTE</name>
<dbReference type="SMART" id="SM00256">
    <property type="entry name" value="FBOX"/>
    <property type="match status" value="1"/>
</dbReference>
<dbReference type="OrthoDB" id="5319261at2759"/>
<gene>
    <name evidence="2" type="ORF">F0562_025071</name>
</gene>
<accession>A0A5J5BER4</accession>
<dbReference type="AlphaFoldDB" id="A0A5J5BER4"/>
<dbReference type="InterPro" id="IPR017451">
    <property type="entry name" value="F-box-assoc_interact_dom"/>
</dbReference>
<dbReference type="PROSITE" id="PS50181">
    <property type="entry name" value="FBOX"/>
    <property type="match status" value="1"/>
</dbReference>
<dbReference type="InterPro" id="IPR036047">
    <property type="entry name" value="F-box-like_dom_sf"/>
</dbReference>
<dbReference type="PANTHER" id="PTHR31672">
    <property type="entry name" value="BNACNNG10540D PROTEIN"/>
    <property type="match status" value="1"/>
</dbReference>
<dbReference type="NCBIfam" id="TIGR01640">
    <property type="entry name" value="F_box_assoc_1"/>
    <property type="match status" value="1"/>
</dbReference>
<dbReference type="PANTHER" id="PTHR31672:SF13">
    <property type="entry name" value="F-BOX PROTEIN CPR30-LIKE"/>
    <property type="match status" value="1"/>
</dbReference>
<dbReference type="Pfam" id="PF08268">
    <property type="entry name" value="FBA_3"/>
    <property type="match status" value="1"/>
</dbReference>
<feature type="domain" description="F-box" evidence="1">
    <location>
        <begin position="18"/>
        <end position="63"/>
    </location>
</feature>
<protein>
    <recommendedName>
        <fullName evidence="1">F-box domain-containing protein</fullName>
    </recommendedName>
</protein>
<evidence type="ECO:0000313" key="2">
    <source>
        <dbReference type="EMBL" id="KAA8541108.1"/>
    </source>
</evidence>
<organism evidence="2 3">
    <name type="scientific">Nyssa sinensis</name>
    <dbReference type="NCBI Taxonomy" id="561372"/>
    <lineage>
        <taxon>Eukaryota</taxon>
        <taxon>Viridiplantae</taxon>
        <taxon>Streptophyta</taxon>
        <taxon>Embryophyta</taxon>
        <taxon>Tracheophyta</taxon>
        <taxon>Spermatophyta</taxon>
        <taxon>Magnoliopsida</taxon>
        <taxon>eudicotyledons</taxon>
        <taxon>Gunneridae</taxon>
        <taxon>Pentapetalae</taxon>
        <taxon>asterids</taxon>
        <taxon>Cornales</taxon>
        <taxon>Nyssaceae</taxon>
        <taxon>Nyssa</taxon>
    </lineage>
</organism>
<evidence type="ECO:0000259" key="1">
    <source>
        <dbReference type="PROSITE" id="PS50181"/>
    </source>
</evidence>
<dbReference type="EMBL" id="CM018036">
    <property type="protein sequence ID" value="KAA8541108.1"/>
    <property type="molecule type" value="Genomic_DNA"/>
</dbReference>
<dbReference type="Pfam" id="PF12937">
    <property type="entry name" value="F-box-like"/>
    <property type="match status" value="1"/>
</dbReference>
<dbReference type="InterPro" id="IPR001810">
    <property type="entry name" value="F-box_dom"/>
</dbReference>
<proteinExistence type="predicted"/>
<dbReference type="InterPro" id="IPR050796">
    <property type="entry name" value="SCF_F-box_component"/>
</dbReference>
<dbReference type="CDD" id="cd22157">
    <property type="entry name" value="F-box_AtFBW1-like"/>
    <property type="match status" value="1"/>
</dbReference>
<sequence>MDAFQIVDVNESRWKHATERTMHLPPEIISNILSKLPIDSILRCKCVCKTWHSITQESSFVSMHLSISNKGNPLVILQAREREDGFARRLCLLDMESRKVRYIPQIPFEDAELRDLRIMCSLNGMLCMAPKRAIHPVVIYNPITRKYIVLPESEINRRVISHQAGFGFDPLSKSYKVVRIYDYNNGGLHEVTKSEIITVGDNSWREIRSPYKVLGMGSKGPVFCNGTIYWIINKGHYPYGRAYILTFDMSKEVFGFICFHPSIRAPNYKPYFASCNLQLHIFAGSLFLVEYDGNSLHLWKMTEREAGGFSAEFASIRMDLPLGARCVRSLVYPLTPELFFLEMDGFVSGAWDKNNLVCFLRRYNAYAKFLIPGFPKSFRARPFHPSFLFLE</sequence>
<dbReference type="Proteomes" id="UP000325577">
    <property type="component" value="Linkage Group LG13"/>
</dbReference>